<keyword evidence="3" id="KW-0547">Nucleotide-binding</keyword>
<gene>
    <name evidence="10" type="primary">ABCC2</name>
    <name evidence="10" type="ORF">SNEC2469_LOCUS34053</name>
</gene>
<keyword evidence="6 7" id="KW-0472">Membrane</keyword>
<dbReference type="InterPro" id="IPR036640">
    <property type="entry name" value="ABC1_TM_sf"/>
</dbReference>
<dbReference type="Proteomes" id="UP000601435">
    <property type="component" value="Unassembled WGS sequence"/>
</dbReference>
<feature type="domain" description="ABC transmembrane type-1" evidence="9">
    <location>
        <begin position="1"/>
        <end position="166"/>
    </location>
</feature>
<evidence type="ECO:0000313" key="10">
    <source>
        <dbReference type="EMBL" id="CAE7940846.1"/>
    </source>
</evidence>
<dbReference type="Pfam" id="PF00664">
    <property type="entry name" value="ABC_membrane"/>
    <property type="match status" value="1"/>
</dbReference>
<keyword evidence="1" id="KW-0813">Transport</keyword>
<dbReference type="GO" id="GO:0005524">
    <property type="term" value="F:ATP binding"/>
    <property type="evidence" value="ECO:0007669"/>
    <property type="project" value="UniProtKB-KW"/>
</dbReference>
<evidence type="ECO:0000256" key="2">
    <source>
        <dbReference type="ARBA" id="ARBA00022692"/>
    </source>
</evidence>
<evidence type="ECO:0000256" key="7">
    <source>
        <dbReference type="SAM" id="Phobius"/>
    </source>
</evidence>
<feature type="transmembrane region" description="Helical" evidence="7">
    <location>
        <begin position="108"/>
        <end position="133"/>
    </location>
</feature>
<dbReference type="PANTHER" id="PTHR24223">
    <property type="entry name" value="ATP-BINDING CASSETTE SUB-FAMILY C"/>
    <property type="match status" value="1"/>
</dbReference>
<feature type="chain" id="PRO_5032468777" evidence="8">
    <location>
        <begin position="20"/>
        <end position="174"/>
    </location>
</feature>
<dbReference type="InterPro" id="IPR050173">
    <property type="entry name" value="ABC_transporter_C-like"/>
</dbReference>
<dbReference type="AlphaFoldDB" id="A0A813C9R2"/>
<evidence type="ECO:0000256" key="1">
    <source>
        <dbReference type="ARBA" id="ARBA00022448"/>
    </source>
</evidence>
<feature type="signal peptide" evidence="8">
    <location>
        <begin position="1"/>
        <end position="19"/>
    </location>
</feature>
<reference evidence="10" key="1">
    <citation type="submission" date="2021-02" db="EMBL/GenBank/DDBJ databases">
        <authorList>
            <person name="Dougan E. K."/>
            <person name="Rhodes N."/>
            <person name="Thang M."/>
            <person name="Chan C."/>
        </authorList>
    </citation>
    <scope>NUCLEOTIDE SEQUENCE</scope>
</reference>
<keyword evidence="2 7" id="KW-0812">Transmembrane</keyword>
<name>A0A813C9R2_9DINO</name>
<accession>A0A813C9R2</accession>
<dbReference type="PROSITE" id="PS50929">
    <property type="entry name" value="ABC_TM1F"/>
    <property type="match status" value="1"/>
</dbReference>
<comment type="caution">
    <text evidence="10">The sequence shown here is derived from an EMBL/GenBank/DDBJ whole genome shotgun (WGS) entry which is preliminary data.</text>
</comment>
<dbReference type="GO" id="GO:0016020">
    <property type="term" value="C:membrane"/>
    <property type="evidence" value="ECO:0007669"/>
    <property type="project" value="InterPro"/>
</dbReference>
<dbReference type="Gene3D" id="1.20.1560.10">
    <property type="entry name" value="ABC transporter type 1, transmembrane domain"/>
    <property type="match status" value="1"/>
</dbReference>
<dbReference type="EMBL" id="CAJNJA010092452">
    <property type="protein sequence ID" value="CAE7940846.1"/>
    <property type="molecule type" value="Genomic_DNA"/>
</dbReference>
<protein>
    <submittedName>
        <fullName evidence="10">ABCC2 protein</fullName>
    </submittedName>
</protein>
<keyword evidence="4" id="KW-0067">ATP-binding</keyword>
<evidence type="ECO:0000256" key="5">
    <source>
        <dbReference type="ARBA" id="ARBA00022989"/>
    </source>
</evidence>
<dbReference type="PANTHER" id="PTHR24223:SF415">
    <property type="entry name" value="FI20190P1"/>
    <property type="match status" value="1"/>
</dbReference>
<dbReference type="InterPro" id="IPR011527">
    <property type="entry name" value="ABC1_TM_dom"/>
</dbReference>
<evidence type="ECO:0000256" key="6">
    <source>
        <dbReference type="ARBA" id="ARBA00023136"/>
    </source>
</evidence>
<keyword evidence="11" id="KW-1185">Reference proteome</keyword>
<evidence type="ECO:0000259" key="9">
    <source>
        <dbReference type="PROSITE" id="PS50929"/>
    </source>
</evidence>
<proteinExistence type="predicted"/>
<evidence type="ECO:0000256" key="8">
    <source>
        <dbReference type="SAM" id="SignalP"/>
    </source>
</evidence>
<sequence>LAMFLSNVLLATWIREAQMGPAFDDQRSYLLASLAFALCCAFRVSFAAMYFTKISRHLHQKMLASVLRQPLNWYDTTPLGRVLNRFSQDISLMDLQMPRLFEFAMQHFAVVFVGIIGASVLAWPALLVLLLIGWPLRRLQDRYGSVALNLQRLMLMATSPVMSQVVGLLLAGSC</sequence>
<feature type="non-terminal residue" evidence="10">
    <location>
        <position position="174"/>
    </location>
</feature>
<feature type="transmembrane region" description="Helical" evidence="7">
    <location>
        <begin position="153"/>
        <end position="171"/>
    </location>
</feature>
<dbReference type="GO" id="GO:0140359">
    <property type="term" value="F:ABC-type transporter activity"/>
    <property type="evidence" value="ECO:0007669"/>
    <property type="project" value="InterPro"/>
</dbReference>
<dbReference type="SUPFAM" id="SSF90123">
    <property type="entry name" value="ABC transporter transmembrane region"/>
    <property type="match status" value="1"/>
</dbReference>
<organism evidence="10 11">
    <name type="scientific">Symbiodinium necroappetens</name>
    <dbReference type="NCBI Taxonomy" id="1628268"/>
    <lineage>
        <taxon>Eukaryota</taxon>
        <taxon>Sar</taxon>
        <taxon>Alveolata</taxon>
        <taxon>Dinophyceae</taxon>
        <taxon>Suessiales</taxon>
        <taxon>Symbiodiniaceae</taxon>
        <taxon>Symbiodinium</taxon>
    </lineage>
</organism>
<feature type="transmembrane region" description="Helical" evidence="7">
    <location>
        <begin position="29"/>
        <end position="52"/>
    </location>
</feature>
<dbReference type="OrthoDB" id="449063at2759"/>
<evidence type="ECO:0000256" key="3">
    <source>
        <dbReference type="ARBA" id="ARBA00022741"/>
    </source>
</evidence>
<keyword evidence="5 7" id="KW-1133">Transmembrane helix</keyword>
<evidence type="ECO:0000256" key="4">
    <source>
        <dbReference type="ARBA" id="ARBA00022840"/>
    </source>
</evidence>
<keyword evidence="8" id="KW-0732">Signal</keyword>
<evidence type="ECO:0000313" key="11">
    <source>
        <dbReference type="Proteomes" id="UP000601435"/>
    </source>
</evidence>